<evidence type="ECO:0000313" key="3">
    <source>
        <dbReference type="Proteomes" id="UP001151699"/>
    </source>
</evidence>
<name>A0A9Q0MNZ0_9DIPT</name>
<dbReference type="Proteomes" id="UP001151699">
    <property type="component" value="Unassembled WGS sequence"/>
</dbReference>
<feature type="non-terminal residue" evidence="2">
    <location>
        <position position="671"/>
    </location>
</feature>
<comment type="caution">
    <text evidence="2">The sequence shown here is derived from an EMBL/GenBank/DDBJ whole genome shotgun (WGS) entry which is preliminary data.</text>
</comment>
<dbReference type="Gene3D" id="3.50.50.60">
    <property type="entry name" value="FAD/NAD(P)-binding domain"/>
    <property type="match status" value="2"/>
</dbReference>
<dbReference type="GO" id="GO:0046592">
    <property type="term" value="F:polyamine oxidase activity"/>
    <property type="evidence" value="ECO:0007669"/>
    <property type="project" value="TreeGrafter"/>
</dbReference>
<dbReference type="InterPro" id="IPR002937">
    <property type="entry name" value="Amino_oxidase"/>
</dbReference>
<gene>
    <name evidence="2" type="primary">Paox_0</name>
    <name evidence="2" type="ORF">Bhyg_16769</name>
</gene>
<dbReference type="Pfam" id="PF01593">
    <property type="entry name" value="Amino_oxidase"/>
    <property type="match status" value="2"/>
</dbReference>
<keyword evidence="3" id="KW-1185">Reference proteome</keyword>
<dbReference type="AlphaFoldDB" id="A0A9Q0MNZ0"/>
<proteinExistence type="predicted"/>
<sequence length="671" mass="75264">MHILRGSLGASVGVNEKSPRFIIVGAGASGIATAAKLLENGYDGIVILEAQDRIGGRVHSIPFGKGYVDLGAQWCEGDGNNVVYEMVKKDFEFGDNAIRNENSHCYVSDGTLVDSTECSKLMTLSESIMYDYENLKKSNKSLGEFFDENYHKALQDKEYTDVDKELTEQIKDLSERGMNSLYASGSWYEVSAKMIGEAPVVGYQQLTWKEKGYKTVFDYLMKKLPDPSKALPVDDKVQFNKEVTNIDWSSSEVVVTCSDGSEYRAEHVIVTVSLGFLKKHHKTLFTPQLPPKKVNAIENSGFGTLGKIFLEFEEPFWPTDINDWAAYILLWKKEDKDKIVGTEKEWLREITSFIKEDAQPNIIGAFPAGRNIRQFEEVSDDQLIDGCMWLLEKFLGKTLPRPINMRRSHWLTNKYFLGSYSYGSMDSQTQNVVWGEDLGEALYDSNHKPTLFISGEATDKLSSGYVHGAVNSGWRISIGLLVEGAAKKPPKVIIIGAGASGIAAAAKLLEKNYTDIVILEAQDRIGGRIHSIPFGKGYVDMGAQWCQGEEGNVVYQLVKDKFEFGDDSVRYNNYECYTSDGNIADFNTCDKLMNLTELIYSDYEGFINFNKSVGEFVELNYRKGLEDDEFKGVDKDMVEQVLYFTETDSITFYGSKSWFDVSAKLNAVLGE</sequence>
<feature type="domain" description="Amine oxidase" evidence="1">
    <location>
        <begin position="29"/>
        <end position="475"/>
    </location>
</feature>
<protein>
    <submittedName>
        <fullName evidence="2">Peroxisomal N(1)-acetyl-spermine/spermidine oxidase</fullName>
    </submittedName>
</protein>
<accession>A0A9Q0MNZ0</accession>
<dbReference type="EMBL" id="WJQU01002194">
    <property type="protein sequence ID" value="KAJ6633138.1"/>
    <property type="molecule type" value="Genomic_DNA"/>
</dbReference>
<dbReference type="SUPFAM" id="SSF51905">
    <property type="entry name" value="FAD/NAD(P)-binding domain"/>
    <property type="match status" value="2"/>
</dbReference>
<evidence type="ECO:0000313" key="2">
    <source>
        <dbReference type="EMBL" id="KAJ6633138.1"/>
    </source>
</evidence>
<reference evidence="2" key="1">
    <citation type="submission" date="2022-07" db="EMBL/GenBank/DDBJ databases">
        <authorList>
            <person name="Trinca V."/>
            <person name="Uliana J.V.C."/>
            <person name="Torres T.T."/>
            <person name="Ward R.J."/>
            <person name="Monesi N."/>
        </authorList>
    </citation>
    <scope>NUCLEOTIDE SEQUENCE</scope>
    <source>
        <strain evidence="2">HSMRA1968</strain>
        <tissue evidence="2">Whole embryos</tissue>
    </source>
</reference>
<dbReference type="PANTHER" id="PTHR10742:SF398">
    <property type="entry name" value="AMINE OXIDASE DOMAIN-CONTAINING PROTEIN-RELATED"/>
    <property type="match status" value="1"/>
</dbReference>
<dbReference type="OrthoDB" id="5046242at2759"/>
<dbReference type="Gene3D" id="3.90.660.10">
    <property type="match status" value="1"/>
</dbReference>
<dbReference type="InterPro" id="IPR050281">
    <property type="entry name" value="Flavin_monoamine_oxidase"/>
</dbReference>
<organism evidence="2 3">
    <name type="scientific">Pseudolycoriella hygida</name>
    <dbReference type="NCBI Taxonomy" id="35572"/>
    <lineage>
        <taxon>Eukaryota</taxon>
        <taxon>Metazoa</taxon>
        <taxon>Ecdysozoa</taxon>
        <taxon>Arthropoda</taxon>
        <taxon>Hexapoda</taxon>
        <taxon>Insecta</taxon>
        <taxon>Pterygota</taxon>
        <taxon>Neoptera</taxon>
        <taxon>Endopterygota</taxon>
        <taxon>Diptera</taxon>
        <taxon>Nematocera</taxon>
        <taxon>Sciaroidea</taxon>
        <taxon>Sciaridae</taxon>
        <taxon>Pseudolycoriella</taxon>
    </lineage>
</organism>
<feature type="domain" description="Amine oxidase" evidence="1">
    <location>
        <begin position="500"/>
        <end position="635"/>
    </location>
</feature>
<dbReference type="InterPro" id="IPR036188">
    <property type="entry name" value="FAD/NAD-bd_sf"/>
</dbReference>
<dbReference type="SUPFAM" id="SSF54373">
    <property type="entry name" value="FAD-linked reductases, C-terminal domain"/>
    <property type="match status" value="1"/>
</dbReference>
<evidence type="ECO:0000259" key="1">
    <source>
        <dbReference type="Pfam" id="PF01593"/>
    </source>
</evidence>
<dbReference type="PANTHER" id="PTHR10742">
    <property type="entry name" value="FLAVIN MONOAMINE OXIDASE"/>
    <property type="match status" value="1"/>
</dbReference>